<dbReference type="eggNOG" id="COG4282">
    <property type="taxonomic scope" value="Bacteria"/>
</dbReference>
<keyword evidence="3" id="KW-1185">Reference proteome</keyword>
<sequence>MNSNWNAYKEALLAKMPFLAETLREGVSESDISSAEAETGITFPQQLKELYLANDGDTHKALCGMILGFHFLSLESLLYEWRSMKKLAEDADLNDSSRFSSTPEGCIKRRYADMKWLPVCSDDGGNFIGIDLDPDINGTVGQVINFGRDEHNKTVLAKDLNAFFDRLTRIVNSDDFFIGDYDGEDVVLLGTDDIEEGAYLTDYLTSEDSVQ</sequence>
<reference evidence="2 3" key="1">
    <citation type="journal article" date="2014" name="PLoS ONE">
        <title>Rumen cellulosomics: divergent fiber-degrading strategies revealed by comparative genome-wide analysis of six ruminococcal strains.</title>
        <authorList>
            <person name="Dassa B."/>
            <person name="Borovok I."/>
            <person name="Ruimy-Israeli V."/>
            <person name="Lamed R."/>
            <person name="Flint H.J."/>
            <person name="Duncan S.H."/>
            <person name="Henrissat B."/>
            <person name="Coutinho P."/>
            <person name="Morrison M."/>
            <person name="Mosoni P."/>
            <person name="Yeoman C.J."/>
            <person name="White B.A."/>
            <person name="Bayer E.A."/>
        </authorList>
    </citation>
    <scope>NUCLEOTIDE SEQUENCE [LARGE SCALE GENOMIC DNA]</scope>
    <source>
        <strain evidence="2 3">007c</strain>
    </source>
</reference>
<accession>W7UVS6</accession>
<evidence type="ECO:0000313" key="2">
    <source>
        <dbReference type="EMBL" id="EWM52442.1"/>
    </source>
</evidence>
<comment type="caution">
    <text evidence="2">The sequence shown here is derived from an EMBL/GenBank/DDBJ whole genome shotgun (WGS) entry which is preliminary data.</text>
</comment>
<evidence type="ECO:0000313" key="3">
    <source>
        <dbReference type="Proteomes" id="UP000019365"/>
    </source>
</evidence>
<dbReference type="PANTHER" id="PTHR47432">
    <property type="entry name" value="CELL WALL ASSEMBLY REGULATOR SMI1"/>
    <property type="match status" value="1"/>
</dbReference>
<dbReference type="RefSeq" id="WP_019680878.1">
    <property type="nucleotide sequence ID" value="NZ_ATAX01000035.1"/>
</dbReference>
<dbReference type="Gene3D" id="3.40.1580.10">
    <property type="entry name" value="SMI1/KNR4-like"/>
    <property type="match status" value="1"/>
</dbReference>
<dbReference type="AlphaFoldDB" id="W7UVS6"/>
<proteinExistence type="predicted"/>
<dbReference type="PANTHER" id="PTHR47432:SF1">
    <property type="entry name" value="CELL WALL ASSEMBLY REGULATOR SMI1"/>
    <property type="match status" value="1"/>
</dbReference>
<dbReference type="SUPFAM" id="SSF160631">
    <property type="entry name" value="SMI1/KNR4-like"/>
    <property type="match status" value="1"/>
</dbReference>
<dbReference type="EMBL" id="ATAX01000035">
    <property type="protein sequence ID" value="EWM52442.1"/>
    <property type="molecule type" value="Genomic_DNA"/>
</dbReference>
<dbReference type="Pfam" id="PF09346">
    <property type="entry name" value="SMI1_KNR4"/>
    <property type="match status" value="1"/>
</dbReference>
<dbReference type="InterPro" id="IPR051873">
    <property type="entry name" value="KNR4/SMI1_regulator"/>
</dbReference>
<feature type="domain" description="Knr4/Smi1-like" evidence="1">
    <location>
        <begin position="26"/>
        <end position="206"/>
    </location>
</feature>
<dbReference type="Proteomes" id="UP000019365">
    <property type="component" value="Unassembled WGS sequence"/>
</dbReference>
<name>W7UVS6_RUMFL</name>
<dbReference type="PATRIC" id="fig|1341157.4.peg.2815"/>
<protein>
    <recommendedName>
        <fullName evidence="1">Knr4/Smi1-like domain-containing protein</fullName>
    </recommendedName>
</protein>
<dbReference type="InterPro" id="IPR037883">
    <property type="entry name" value="Knr4/Smi1-like_sf"/>
</dbReference>
<dbReference type="InterPro" id="IPR018958">
    <property type="entry name" value="Knr4/Smi1-like_dom"/>
</dbReference>
<evidence type="ECO:0000259" key="1">
    <source>
        <dbReference type="SMART" id="SM00860"/>
    </source>
</evidence>
<organism evidence="2 3">
    <name type="scientific">Ruminococcus flavefaciens 007c</name>
    <dbReference type="NCBI Taxonomy" id="1341157"/>
    <lineage>
        <taxon>Bacteria</taxon>
        <taxon>Bacillati</taxon>
        <taxon>Bacillota</taxon>
        <taxon>Clostridia</taxon>
        <taxon>Eubacteriales</taxon>
        <taxon>Oscillospiraceae</taxon>
        <taxon>Ruminococcus</taxon>
    </lineage>
</organism>
<dbReference type="OrthoDB" id="6989522at2"/>
<dbReference type="SMART" id="SM00860">
    <property type="entry name" value="SMI1_KNR4"/>
    <property type="match status" value="1"/>
</dbReference>
<gene>
    <name evidence="2" type="ORF">RF007C_07855</name>
</gene>